<feature type="domain" description="Metallo-beta-lactamase" evidence="1">
    <location>
        <begin position="13"/>
        <end position="70"/>
    </location>
</feature>
<protein>
    <recommendedName>
        <fullName evidence="1">Metallo-beta-lactamase domain-containing protein</fullName>
    </recommendedName>
</protein>
<comment type="caution">
    <text evidence="2">The sequence shown here is derived from an EMBL/GenBank/DDBJ whole genome shotgun (WGS) entry which is preliminary data.</text>
</comment>
<dbReference type="InterPro" id="IPR001279">
    <property type="entry name" value="Metallo-B-lactamas"/>
</dbReference>
<dbReference type="PANTHER" id="PTHR15032">
    <property type="entry name" value="N-ACYL-PHOSPHATIDYLETHANOLAMINE-HYDROLYZING PHOSPHOLIPASE D"/>
    <property type="match status" value="1"/>
</dbReference>
<sequence length="116" mass="13137">YVPKGADEDEMPYCPAFKEIGNRIGPFDLSMIPIGAYSPRWFMSPIHCSPEDAVRLHEDIKSKRSVGMHWGTWVLTNEDVTEPPKRLEAAMRKRGHDPNTFNVIQIGESLVVDAKL</sequence>
<dbReference type="Gene3D" id="3.60.15.10">
    <property type="entry name" value="Ribonuclease Z/Hydroxyacylglutathione hydrolase-like"/>
    <property type="match status" value="1"/>
</dbReference>
<dbReference type="EMBL" id="JAAAID010002312">
    <property type="protein sequence ID" value="KAG0007529.1"/>
    <property type="molecule type" value="Genomic_DNA"/>
</dbReference>
<gene>
    <name evidence="2" type="ORF">BGZ80_004565</name>
</gene>
<keyword evidence="3" id="KW-1185">Reference proteome</keyword>
<feature type="non-terminal residue" evidence="2">
    <location>
        <position position="116"/>
    </location>
</feature>
<reference evidence="2" key="1">
    <citation type="journal article" date="2020" name="Fungal Divers.">
        <title>Resolving the Mortierellaceae phylogeny through synthesis of multi-gene phylogenetics and phylogenomics.</title>
        <authorList>
            <person name="Vandepol N."/>
            <person name="Liber J."/>
            <person name="Desiro A."/>
            <person name="Na H."/>
            <person name="Kennedy M."/>
            <person name="Barry K."/>
            <person name="Grigoriev I.V."/>
            <person name="Miller A.N."/>
            <person name="O'Donnell K."/>
            <person name="Stajich J.E."/>
            <person name="Bonito G."/>
        </authorList>
    </citation>
    <scope>NUCLEOTIDE SEQUENCE</scope>
    <source>
        <strain evidence="2">NRRL 2769</strain>
    </source>
</reference>
<dbReference type="SUPFAM" id="SSF56281">
    <property type="entry name" value="Metallo-hydrolase/oxidoreductase"/>
    <property type="match status" value="1"/>
</dbReference>
<accession>A0A9P6MMW3</accession>
<dbReference type="Proteomes" id="UP000703661">
    <property type="component" value="Unassembled WGS sequence"/>
</dbReference>
<organism evidence="2 3">
    <name type="scientific">Entomortierella chlamydospora</name>
    <dbReference type="NCBI Taxonomy" id="101097"/>
    <lineage>
        <taxon>Eukaryota</taxon>
        <taxon>Fungi</taxon>
        <taxon>Fungi incertae sedis</taxon>
        <taxon>Mucoromycota</taxon>
        <taxon>Mortierellomycotina</taxon>
        <taxon>Mortierellomycetes</taxon>
        <taxon>Mortierellales</taxon>
        <taxon>Mortierellaceae</taxon>
        <taxon>Entomortierella</taxon>
    </lineage>
</organism>
<evidence type="ECO:0000313" key="2">
    <source>
        <dbReference type="EMBL" id="KAG0007529.1"/>
    </source>
</evidence>
<proteinExistence type="predicted"/>
<evidence type="ECO:0000259" key="1">
    <source>
        <dbReference type="Pfam" id="PF12706"/>
    </source>
</evidence>
<evidence type="ECO:0000313" key="3">
    <source>
        <dbReference type="Proteomes" id="UP000703661"/>
    </source>
</evidence>
<dbReference type="AlphaFoldDB" id="A0A9P6MMW3"/>
<dbReference type="PANTHER" id="PTHR15032:SF4">
    <property type="entry name" value="N-ACYL-PHOSPHATIDYLETHANOLAMINE-HYDROLYZING PHOSPHOLIPASE D"/>
    <property type="match status" value="1"/>
</dbReference>
<name>A0A9P6MMW3_9FUNG</name>
<dbReference type="GO" id="GO:0005737">
    <property type="term" value="C:cytoplasm"/>
    <property type="evidence" value="ECO:0007669"/>
    <property type="project" value="TreeGrafter"/>
</dbReference>
<dbReference type="Pfam" id="PF12706">
    <property type="entry name" value="Lactamase_B_2"/>
    <property type="match status" value="1"/>
</dbReference>
<dbReference type="GO" id="GO:0070292">
    <property type="term" value="P:N-acylphosphatidylethanolamine metabolic process"/>
    <property type="evidence" value="ECO:0007669"/>
    <property type="project" value="TreeGrafter"/>
</dbReference>
<dbReference type="InterPro" id="IPR036866">
    <property type="entry name" value="RibonucZ/Hydroxyglut_hydro"/>
</dbReference>
<dbReference type="GO" id="GO:0070291">
    <property type="term" value="P:N-acylethanolamine metabolic process"/>
    <property type="evidence" value="ECO:0007669"/>
    <property type="project" value="TreeGrafter"/>
</dbReference>
<dbReference type="GO" id="GO:0070290">
    <property type="term" value="F:N-acylphosphatidylethanolamine-specific phospholipase D activity"/>
    <property type="evidence" value="ECO:0007669"/>
    <property type="project" value="TreeGrafter"/>
</dbReference>